<dbReference type="AlphaFoldDB" id="A0A3E2NLY7"/>
<comment type="caution">
    <text evidence="2">The sequence shown here is derived from an EMBL/GenBank/DDBJ whole genome shotgun (WGS) entry which is preliminary data.</text>
</comment>
<sequence>MFIFENQTVIMKKIALLLALIASSTSYAQTLINKKDDFTGKLIKGATVNFVAANNVNFMESLTFMQNDDKVLVGLLMNMPSGEFGAYQGLDVNNMSILIKMPSDSIIRFNPDGNSKIVNSGSSSMLLISSEITPAQLNYFANNQIAALRLALRKDDFGIDLTVKDKQKKQIQKAAAFMVSEEKN</sequence>
<evidence type="ECO:0000313" key="2">
    <source>
        <dbReference type="EMBL" id="RFZ82006.1"/>
    </source>
</evidence>
<protein>
    <recommendedName>
        <fullName evidence="4">DUF4251 domain-containing protein</fullName>
    </recommendedName>
</protein>
<reference evidence="2 3" key="1">
    <citation type="submission" date="2018-08" db="EMBL/GenBank/DDBJ databases">
        <title>Mucilaginibacter terrae sp. nov., isolated from manganese diggings.</title>
        <authorList>
            <person name="Huang Y."/>
            <person name="Zhou Z."/>
        </authorList>
    </citation>
    <scope>NUCLEOTIDE SEQUENCE [LARGE SCALE GENOMIC DNA]</scope>
    <source>
        <strain evidence="2 3">ZH6</strain>
    </source>
</reference>
<organism evidence="2 3">
    <name type="scientific">Mucilaginibacter terrenus</name>
    <dbReference type="NCBI Taxonomy" id="2482727"/>
    <lineage>
        <taxon>Bacteria</taxon>
        <taxon>Pseudomonadati</taxon>
        <taxon>Bacteroidota</taxon>
        <taxon>Sphingobacteriia</taxon>
        <taxon>Sphingobacteriales</taxon>
        <taxon>Sphingobacteriaceae</taxon>
        <taxon>Mucilaginibacter</taxon>
    </lineage>
</organism>
<dbReference type="EMBL" id="QWDE01000003">
    <property type="protein sequence ID" value="RFZ82006.1"/>
    <property type="molecule type" value="Genomic_DNA"/>
</dbReference>
<dbReference type="Proteomes" id="UP000260823">
    <property type="component" value="Unassembled WGS sequence"/>
</dbReference>
<feature type="signal peptide" evidence="1">
    <location>
        <begin position="1"/>
        <end position="28"/>
    </location>
</feature>
<keyword evidence="3" id="KW-1185">Reference proteome</keyword>
<evidence type="ECO:0000256" key="1">
    <source>
        <dbReference type="SAM" id="SignalP"/>
    </source>
</evidence>
<gene>
    <name evidence="2" type="ORF">DYU05_15360</name>
</gene>
<keyword evidence="1" id="KW-0732">Signal</keyword>
<name>A0A3E2NLY7_9SPHI</name>
<accession>A0A3E2NLY7</accession>
<proteinExistence type="predicted"/>
<evidence type="ECO:0008006" key="4">
    <source>
        <dbReference type="Google" id="ProtNLM"/>
    </source>
</evidence>
<feature type="chain" id="PRO_5017753797" description="DUF4251 domain-containing protein" evidence="1">
    <location>
        <begin position="29"/>
        <end position="184"/>
    </location>
</feature>
<evidence type="ECO:0000313" key="3">
    <source>
        <dbReference type="Proteomes" id="UP000260823"/>
    </source>
</evidence>